<feature type="non-terminal residue" evidence="5">
    <location>
        <position position="1"/>
    </location>
</feature>
<dbReference type="AlphaFoldDB" id="A0A699J2U6"/>
<dbReference type="PANTHER" id="PTHR12663:SF63">
    <property type="entry name" value="PHOSPHOLIPASE-LIKE PROTEIN-RELATED"/>
    <property type="match status" value="1"/>
</dbReference>
<keyword evidence="2" id="KW-0227">DNA damage</keyword>
<organism evidence="5">
    <name type="scientific">Tanacetum cinerariifolium</name>
    <name type="common">Dalmatian daisy</name>
    <name type="synonym">Chrysanthemum cinerariifolium</name>
    <dbReference type="NCBI Taxonomy" id="118510"/>
    <lineage>
        <taxon>Eukaryota</taxon>
        <taxon>Viridiplantae</taxon>
        <taxon>Streptophyta</taxon>
        <taxon>Embryophyta</taxon>
        <taxon>Tracheophyta</taxon>
        <taxon>Spermatophyta</taxon>
        <taxon>Magnoliopsida</taxon>
        <taxon>eudicotyledons</taxon>
        <taxon>Gunneridae</taxon>
        <taxon>Pentapetalae</taxon>
        <taxon>asterids</taxon>
        <taxon>campanulids</taxon>
        <taxon>Asterales</taxon>
        <taxon>Asteraceae</taxon>
        <taxon>Asteroideae</taxon>
        <taxon>Anthemideae</taxon>
        <taxon>Anthemidinae</taxon>
        <taxon>Tanacetum</taxon>
    </lineage>
</organism>
<sequence>LSTSLVKWLADEVLDAGKKLQMPSSTKETINILVQVEQILYMVQQSPFGSTAKALDPIVKALIAKELLNHTDIDVNILVACCICDVLKITTPYNREQMKFLTASESYSSAVISKMDKILTMITGIAPPVCS</sequence>
<dbReference type="InterPro" id="IPR039776">
    <property type="entry name" value="Pds5"/>
</dbReference>
<keyword evidence="4" id="KW-0539">Nucleus</keyword>
<evidence type="ECO:0000256" key="1">
    <source>
        <dbReference type="ARBA" id="ARBA00004123"/>
    </source>
</evidence>
<gene>
    <name evidence="5" type="ORF">Tci_579268</name>
</gene>
<dbReference type="GO" id="GO:0006281">
    <property type="term" value="P:DNA repair"/>
    <property type="evidence" value="ECO:0007669"/>
    <property type="project" value="UniProtKB-KW"/>
</dbReference>
<reference evidence="5" key="1">
    <citation type="journal article" date="2019" name="Sci. Rep.">
        <title>Draft genome of Tanacetum cinerariifolium, the natural source of mosquito coil.</title>
        <authorList>
            <person name="Yamashiro T."/>
            <person name="Shiraishi A."/>
            <person name="Satake H."/>
            <person name="Nakayama K."/>
        </authorList>
    </citation>
    <scope>NUCLEOTIDE SEQUENCE</scope>
</reference>
<comment type="subcellular location">
    <subcellularLocation>
        <location evidence="1">Nucleus</location>
    </subcellularLocation>
</comment>
<dbReference type="Pfam" id="PF20168">
    <property type="entry name" value="PDS5"/>
    <property type="match status" value="1"/>
</dbReference>
<dbReference type="EMBL" id="BKCJ010364740">
    <property type="protein sequence ID" value="GFA07296.1"/>
    <property type="molecule type" value="Genomic_DNA"/>
</dbReference>
<evidence type="ECO:0000256" key="2">
    <source>
        <dbReference type="ARBA" id="ARBA00022763"/>
    </source>
</evidence>
<dbReference type="GO" id="GO:0007064">
    <property type="term" value="P:mitotic sister chromatid cohesion"/>
    <property type="evidence" value="ECO:0007669"/>
    <property type="project" value="InterPro"/>
</dbReference>
<name>A0A699J2U6_TANCI</name>
<dbReference type="GO" id="GO:0005634">
    <property type="term" value="C:nucleus"/>
    <property type="evidence" value="ECO:0007669"/>
    <property type="project" value="UniProtKB-SubCell"/>
</dbReference>
<evidence type="ECO:0000256" key="4">
    <source>
        <dbReference type="ARBA" id="ARBA00023242"/>
    </source>
</evidence>
<evidence type="ECO:0000256" key="3">
    <source>
        <dbReference type="ARBA" id="ARBA00023204"/>
    </source>
</evidence>
<evidence type="ECO:0000313" key="5">
    <source>
        <dbReference type="EMBL" id="GFA07296.1"/>
    </source>
</evidence>
<accession>A0A699J2U6</accession>
<proteinExistence type="predicted"/>
<dbReference type="PANTHER" id="PTHR12663">
    <property type="entry name" value="ANDROGEN INDUCED INHIBITOR OF PROLIFERATION AS3 / PDS5-RELATED"/>
    <property type="match status" value="1"/>
</dbReference>
<keyword evidence="3" id="KW-0234">DNA repair</keyword>
<protein>
    <submittedName>
        <fullName evidence="5">Phospholipase-like protein</fullName>
    </submittedName>
</protein>
<comment type="caution">
    <text evidence="5">The sequence shown here is derived from an EMBL/GenBank/DDBJ whole genome shotgun (WGS) entry which is preliminary data.</text>
</comment>